<dbReference type="SUPFAM" id="SSF47616">
    <property type="entry name" value="GST C-terminal domain-like"/>
    <property type="match status" value="1"/>
</dbReference>
<organism evidence="3 4">
    <name type="scientific">Echria macrotheca</name>
    <dbReference type="NCBI Taxonomy" id="438768"/>
    <lineage>
        <taxon>Eukaryota</taxon>
        <taxon>Fungi</taxon>
        <taxon>Dikarya</taxon>
        <taxon>Ascomycota</taxon>
        <taxon>Pezizomycotina</taxon>
        <taxon>Sordariomycetes</taxon>
        <taxon>Sordariomycetidae</taxon>
        <taxon>Sordariales</taxon>
        <taxon>Schizotheciaceae</taxon>
        <taxon>Echria</taxon>
    </lineage>
</organism>
<dbReference type="Gene3D" id="1.20.1050.10">
    <property type="match status" value="1"/>
</dbReference>
<keyword evidence="4" id="KW-1185">Reference proteome</keyword>
<proteinExistence type="predicted"/>
<feature type="domain" description="Glutathione S-transferase UstS-like C-terminal" evidence="2">
    <location>
        <begin position="125"/>
        <end position="238"/>
    </location>
</feature>
<dbReference type="EMBL" id="MU839838">
    <property type="protein sequence ID" value="KAK1753214.1"/>
    <property type="molecule type" value="Genomic_DNA"/>
</dbReference>
<accession>A0AAJ0B9H5</accession>
<protein>
    <submittedName>
        <fullName evidence="3">Glutathione S-transferase</fullName>
    </submittedName>
</protein>
<dbReference type="InterPro" id="IPR036249">
    <property type="entry name" value="Thioredoxin-like_sf"/>
</dbReference>
<evidence type="ECO:0000313" key="4">
    <source>
        <dbReference type="Proteomes" id="UP001239445"/>
    </source>
</evidence>
<name>A0AAJ0B9H5_9PEZI</name>
<dbReference type="Pfam" id="PF22041">
    <property type="entry name" value="GST_C_7"/>
    <property type="match status" value="1"/>
</dbReference>
<feature type="domain" description="GST N-terminal" evidence="1">
    <location>
        <begin position="20"/>
        <end position="90"/>
    </location>
</feature>
<gene>
    <name evidence="3" type="ORF">QBC47DRAFT_388011</name>
</gene>
<dbReference type="InterPro" id="IPR004045">
    <property type="entry name" value="Glutathione_S-Trfase_N"/>
</dbReference>
<dbReference type="InterPro" id="IPR036282">
    <property type="entry name" value="Glutathione-S-Trfase_C_sf"/>
</dbReference>
<reference evidence="3" key="1">
    <citation type="submission" date="2023-06" db="EMBL/GenBank/DDBJ databases">
        <title>Genome-scale phylogeny and comparative genomics of the fungal order Sordariales.</title>
        <authorList>
            <consortium name="Lawrence Berkeley National Laboratory"/>
            <person name="Hensen N."/>
            <person name="Bonometti L."/>
            <person name="Westerberg I."/>
            <person name="Brannstrom I.O."/>
            <person name="Guillou S."/>
            <person name="Cros-Aarteil S."/>
            <person name="Calhoun S."/>
            <person name="Haridas S."/>
            <person name="Kuo A."/>
            <person name="Mondo S."/>
            <person name="Pangilinan J."/>
            <person name="Riley R."/>
            <person name="Labutti K."/>
            <person name="Andreopoulos B."/>
            <person name="Lipzen A."/>
            <person name="Chen C."/>
            <person name="Yanf M."/>
            <person name="Daum C."/>
            <person name="Ng V."/>
            <person name="Clum A."/>
            <person name="Steindorff A."/>
            <person name="Ohm R."/>
            <person name="Martin F."/>
            <person name="Silar P."/>
            <person name="Natvig D."/>
            <person name="Lalanne C."/>
            <person name="Gautier V."/>
            <person name="Ament-Velasquez S.L."/>
            <person name="Kruys A."/>
            <person name="Hutchinson M.I."/>
            <person name="Powell A.J."/>
            <person name="Barry K."/>
            <person name="Miller A.N."/>
            <person name="Grigoriev I.V."/>
            <person name="Debuchy R."/>
            <person name="Gladieux P."/>
            <person name="Thoren M.H."/>
            <person name="Johannesson H."/>
        </authorList>
    </citation>
    <scope>NUCLEOTIDE SEQUENCE</scope>
    <source>
        <strain evidence="3">PSN4</strain>
    </source>
</reference>
<dbReference type="Gene3D" id="3.40.30.10">
    <property type="entry name" value="Glutaredoxin"/>
    <property type="match status" value="1"/>
</dbReference>
<evidence type="ECO:0000259" key="2">
    <source>
        <dbReference type="Pfam" id="PF22041"/>
    </source>
</evidence>
<sequence length="244" mass="28033">MSDSGEIILFDIPSKERTTWSYNPWRTRLLLAYKGLKYRTEWLEYPEIRTRLENHVPNDGSQTPYTVPAILLPDGTYVMHSRRILETLNARYPATPHLPYDTPSLQPLWNSLEPLMGHFRGVYAPRVASRILGEGSLEYFRRTRAVDFEMDSLEEVERKLGGDVAYDGMEASLREVTALLGRNKEGPFFEGDKVAHADFVWAGILLFMKRLGDDVFEEVMRRSGDEGVHLALLEAVKPWTQQVD</sequence>
<evidence type="ECO:0000259" key="1">
    <source>
        <dbReference type="Pfam" id="PF13409"/>
    </source>
</evidence>
<dbReference type="InterPro" id="IPR054416">
    <property type="entry name" value="GST_UstS-like_C"/>
</dbReference>
<dbReference type="Proteomes" id="UP001239445">
    <property type="component" value="Unassembled WGS sequence"/>
</dbReference>
<comment type="caution">
    <text evidence="3">The sequence shown here is derived from an EMBL/GenBank/DDBJ whole genome shotgun (WGS) entry which is preliminary data.</text>
</comment>
<dbReference type="Pfam" id="PF13409">
    <property type="entry name" value="GST_N_2"/>
    <property type="match status" value="1"/>
</dbReference>
<evidence type="ECO:0000313" key="3">
    <source>
        <dbReference type="EMBL" id="KAK1753214.1"/>
    </source>
</evidence>
<dbReference type="SUPFAM" id="SSF52833">
    <property type="entry name" value="Thioredoxin-like"/>
    <property type="match status" value="1"/>
</dbReference>
<dbReference type="AlphaFoldDB" id="A0AAJ0B9H5"/>